<organism evidence="3 4">
    <name type="scientific">Alistipes putredinis DSM 17216</name>
    <dbReference type="NCBI Taxonomy" id="445970"/>
    <lineage>
        <taxon>Bacteria</taxon>
        <taxon>Pseudomonadati</taxon>
        <taxon>Bacteroidota</taxon>
        <taxon>Bacteroidia</taxon>
        <taxon>Bacteroidales</taxon>
        <taxon>Rikenellaceae</taxon>
        <taxon>Alistipes</taxon>
    </lineage>
</organism>
<feature type="domain" description="Transposase IS116/IS110/IS902 C-terminal" evidence="2">
    <location>
        <begin position="206"/>
        <end position="292"/>
    </location>
</feature>
<name>B0MUW8_9BACT</name>
<dbReference type="InterPro" id="IPR047650">
    <property type="entry name" value="Transpos_IS110"/>
</dbReference>
<dbReference type="HOGENOM" id="CLU_036902_5_0_10"/>
<dbReference type="InterPro" id="IPR003346">
    <property type="entry name" value="Transposase_20"/>
</dbReference>
<comment type="caution">
    <text evidence="3">The sequence shown here is derived from an EMBL/GenBank/DDBJ whole genome shotgun (WGS) entry which is preliminary data.</text>
</comment>
<dbReference type="NCBIfam" id="NF033542">
    <property type="entry name" value="transpos_IS110"/>
    <property type="match status" value="1"/>
</dbReference>
<evidence type="ECO:0000259" key="2">
    <source>
        <dbReference type="Pfam" id="PF02371"/>
    </source>
</evidence>
<dbReference type="OrthoDB" id="964423at2"/>
<dbReference type="RefSeq" id="WP_004329711.1">
    <property type="nucleotide sequence ID" value="NZ_DS499580.1"/>
</dbReference>
<accession>B0MUW8</accession>
<dbReference type="AlphaFoldDB" id="B0MUW8"/>
<evidence type="ECO:0000259" key="1">
    <source>
        <dbReference type="Pfam" id="PF01548"/>
    </source>
</evidence>
<gene>
    <name evidence="3" type="ORF">ALIPUT_00898</name>
</gene>
<reference evidence="3" key="2">
    <citation type="submission" date="2013-09" db="EMBL/GenBank/DDBJ databases">
        <title>Draft genome sequence of Alistipes putredinis (DSM 17216).</title>
        <authorList>
            <person name="Sudarsanam P."/>
            <person name="Ley R."/>
            <person name="Guruge J."/>
            <person name="Turnbaugh P.J."/>
            <person name="Mahowald M."/>
            <person name="Liep D."/>
            <person name="Gordon J."/>
        </authorList>
    </citation>
    <scope>NUCLEOTIDE SEQUENCE</scope>
    <source>
        <strain evidence="3">DSM 17216</strain>
    </source>
</reference>
<dbReference type="PANTHER" id="PTHR33055:SF3">
    <property type="entry name" value="PUTATIVE TRANSPOSASE FOR IS117-RELATED"/>
    <property type="match status" value="1"/>
</dbReference>
<dbReference type="Pfam" id="PF01548">
    <property type="entry name" value="DEDD_Tnp_IS110"/>
    <property type="match status" value="1"/>
</dbReference>
<dbReference type="Proteomes" id="UP000005819">
    <property type="component" value="Unassembled WGS sequence"/>
</dbReference>
<dbReference type="EMBL" id="ABFK02000017">
    <property type="protein sequence ID" value="EDS03841.1"/>
    <property type="molecule type" value="Genomic_DNA"/>
</dbReference>
<keyword evidence="4" id="KW-1185">Reference proteome</keyword>
<dbReference type="PANTHER" id="PTHR33055">
    <property type="entry name" value="TRANSPOSASE FOR INSERTION SEQUENCE ELEMENT IS1111A"/>
    <property type="match status" value="1"/>
</dbReference>
<proteinExistence type="predicted"/>
<feature type="domain" description="Transposase IS110-like N-terminal" evidence="1">
    <location>
        <begin position="7"/>
        <end position="154"/>
    </location>
</feature>
<dbReference type="GO" id="GO:0003677">
    <property type="term" value="F:DNA binding"/>
    <property type="evidence" value="ECO:0007669"/>
    <property type="project" value="InterPro"/>
</dbReference>
<evidence type="ECO:0000313" key="3">
    <source>
        <dbReference type="EMBL" id="EDS03841.1"/>
    </source>
</evidence>
<dbReference type="Pfam" id="PF02371">
    <property type="entry name" value="Transposase_20"/>
    <property type="match status" value="1"/>
</dbReference>
<sequence>MDNFYFIGVDVSKKKLDFCVLFEGKVLREEQVSNHQQAVARLIGELKNDLEMDNEQFLICAEHTGQYTFPLVCACKSVECKLWLENPSQIKYSSGMQRGKNDKVDAKRIAIYASRFGDKVKYYDRPSEEIERLKQLERERALYVTDLAKYKGQMYDQKDFMPAALYRKKTKRMKGLIQELQAAIDAITAEMEKIIGSTEVLARQMELLMSIDGVGKVVALNVIIETEAFSRFDNPRKFCCHAGVAPFSYTSGSSQHSKNKVSHRANKNIKKLLHMAAVSVTHRKEGELKAYYMRKVEEGKNKMSVINALRAKIVARMFAVIKEMNFILLFTLKNLQKP</sequence>
<protein>
    <submittedName>
        <fullName evidence="3">Transposase, IS116/IS110/IS902 family</fullName>
    </submittedName>
</protein>
<reference evidence="3" key="1">
    <citation type="submission" date="2007-10" db="EMBL/GenBank/DDBJ databases">
        <authorList>
            <person name="Fulton L."/>
            <person name="Clifton S."/>
            <person name="Fulton B."/>
            <person name="Xu J."/>
            <person name="Minx P."/>
            <person name="Pepin K.H."/>
            <person name="Johnson M."/>
            <person name="Thiruvilangam P."/>
            <person name="Bhonagiri V."/>
            <person name="Nash W.E."/>
            <person name="Mardis E.R."/>
            <person name="Wilson R.K."/>
        </authorList>
    </citation>
    <scope>NUCLEOTIDE SEQUENCE [LARGE SCALE GENOMIC DNA]</scope>
    <source>
        <strain evidence="3">DSM 17216</strain>
    </source>
</reference>
<dbReference type="GO" id="GO:0004803">
    <property type="term" value="F:transposase activity"/>
    <property type="evidence" value="ECO:0007669"/>
    <property type="project" value="InterPro"/>
</dbReference>
<dbReference type="eggNOG" id="COG3547">
    <property type="taxonomic scope" value="Bacteria"/>
</dbReference>
<dbReference type="GeneID" id="73803862"/>
<dbReference type="InterPro" id="IPR002525">
    <property type="entry name" value="Transp_IS110-like_N"/>
</dbReference>
<evidence type="ECO:0000313" key="4">
    <source>
        <dbReference type="Proteomes" id="UP000005819"/>
    </source>
</evidence>
<dbReference type="GO" id="GO:0006313">
    <property type="term" value="P:DNA transposition"/>
    <property type="evidence" value="ECO:0007669"/>
    <property type="project" value="InterPro"/>
</dbReference>